<dbReference type="EMBL" id="CP003538">
    <property type="protein sequence ID" value="AGH97341.1"/>
    <property type="molecule type" value="Genomic_DNA"/>
</dbReference>
<evidence type="ECO:0000313" key="4">
    <source>
        <dbReference type="Proteomes" id="UP000011932"/>
    </source>
</evidence>
<dbReference type="GO" id="GO:0004190">
    <property type="term" value="F:aspartic-type endopeptidase activity"/>
    <property type="evidence" value="ECO:0007669"/>
    <property type="project" value="InterPro"/>
</dbReference>
<reference evidence="3 4" key="1">
    <citation type="journal article" date="2013" name="ISME J.">
        <title>By their genes ye shall know them: genomic signatures of predatory bacteria.</title>
        <authorList>
            <person name="Pasternak Z."/>
            <person name="Pietrokovski S."/>
            <person name="Rotem O."/>
            <person name="Gophna U."/>
            <person name="Lurie-Weinberger M.N."/>
            <person name="Jurkevitch E."/>
        </authorList>
    </citation>
    <scope>NUCLEOTIDE SEQUENCE [LARGE SCALE GENOMIC DNA]</scope>
    <source>
        <strain evidence="3">EPB</strain>
    </source>
</reference>
<evidence type="ECO:0000313" key="3">
    <source>
        <dbReference type="EMBL" id="AGH97341.1"/>
    </source>
</evidence>
<gene>
    <name evidence="3" type="ORF">A11S_514</name>
</gene>
<keyword evidence="1" id="KW-0472">Membrane</keyword>
<dbReference type="AlphaFoldDB" id="M4VH09"/>
<keyword evidence="1" id="KW-0812">Transmembrane</keyword>
<protein>
    <submittedName>
        <fullName evidence="3">Pilus assembly protein prepilin peptidase subunit</fullName>
    </submittedName>
</protein>
<dbReference type="KEGG" id="man:A11S_514"/>
<evidence type="ECO:0000256" key="1">
    <source>
        <dbReference type="SAM" id="Phobius"/>
    </source>
</evidence>
<evidence type="ECO:0000259" key="2">
    <source>
        <dbReference type="Pfam" id="PF01478"/>
    </source>
</evidence>
<dbReference type="GO" id="GO:0016020">
    <property type="term" value="C:membrane"/>
    <property type="evidence" value="ECO:0007669"/>
    <property type="project" value="InterPro"/>
</dbReference>
<dbReference type="Proteomes" id="UP000011932">
    <property type="component" value="Chromosome"/>
</dbReference>
<dbReference type="InterPro" id="IPR000045">
    <property type="entry name" value="Prepilin_IV_endopep_pep"/>
</dbReference>
<dbReference type="STRING" id="349215.A11S_514"/>
<feature type="transmembrane region" description="Helical" evidence="1">
    <location>
        <begin position="110"/>
        <end position="131"/>
    </location>
</feature>
<sequence length="139" mass="14717">MIGLFCLGYGALALAGAAPAPWWDYVTSMAIVFFVTLAMFLVKAIGGGDSKFGAACALWVGLGGLMPFLLVMMLVGMVLGICALLMRNRVVFFRAVPDGWVDRVQRGQNAIPYGIAITLGWLAGVPAGGLLDSLMAFFH</sequence>
<name>M4VH09_9BACT</name>
<dbReference type="Gene3D" id="1.20.120.1220">
    <property type="match status" value="1"/>
</dbReference>
<accession>M4VH09</accession>
<keyword evidence="1" id="KW-1133">Transmembrane helix</keyword>
<organism evidence="3 4">
    <name type="scientific">Micavibrio aeruginosavorus EPB</name>
    <dbReference type="NCBI Taxonomy" id="349215"/>
    <lineage>
        <taxon>Bacteria</taxon>
        <taxon>Pseudomonadati</taxon>
        <taxon>Bdellovibrionota</taxon>
        <taxon>Bdellovibrionia</taxon>
        <taxon>Bdellovibrionales</taxon>
        <taxon>Pseudobdellovibrionaceae</taxon>
        <taxon>Micavibrio</taxon>
    </lineage>
</organism>
<proteinExistence type="predicted"/>
<dbReference type="HOGENOM" id="CLU_057101_9_1_5"/>
<feature type="transmembrane region" description="Helical" evidence="1">
    <location>
        <begin position="27"/>
        <end position="46"/>
    </location>
</feature>
<dbReference type="Pfam" id="PF01478">
    <property type="entry name" value="Peptidase_A24"/>
    <property type="match status" value="1"/>
</dbReference>
<feature type="domain" description="Prepilin type IV endopeptidase peptidase" evidence="2">
    <location>
        <begin position="4"/>
        <end position="81"/>
    </location>
</feature>
<feature type="transmembrane region" description="Helical" evidence="1">
    <location>
        <begin position="58"/>
        <end position="86"/>
    </location>
</feature>